<dbReference type="OrthoDB" id="242257at2759"/>
<sequence length="54" mass="6461">PTGAGLANRTVRTADELPLQERLTLYQQQVAEQLPYQDRRMFLHLHFRKRRVEI</sequence>
<feature type="non-terminal residue" evidence="1">
    <location>
        <position position="1"/>
    </location>
</feature>
<accession>C0PVA9</accession>
<dbReference type="Bgee" id="FBgn0261549">
    <property type="expression patterns" value="Expressed in dorsal margin photoreceptor (Drosophila) in insect head and 268 other cell types or tissues"/>
</dbReference>
<dbReference type="VEuPathDB" id="VectorBase:FBgn0261549"/>
<dbReference type="AlphaFoldDB" id="C0PVA9"/>
<protein>
    <submittedName>
        <fullName evidence="1">MIP09541p</fullName>
    </submittedName>
</protein>
<dbReference type="ExpressionAtlas" id="C0PVA9">
    <property type="expression patterns" value="baseline and differential"/>
</dbReference>
<dbReference type="PeptideAtlas" id="C0PVA9"/>
<organism evidence="1">
    <name type="scientific">Drosophila melanogaster</name>
    <name type="common">Fruit fly</name>
    <dbReference type="NCBI Taxonomy" id="7227"/>
    <lineage>
        <taxon>Eukaryota</taxon>
        <taxon>Metazoa</taxon>
        <taxon>Ecdysozoa</taxon>
        <taxon>Arthropoda</taxon>
        <taxon>Hexapoda</taxon>
        <taxon>Insecta</taxon>
        <taxon>Pterygota</taxon>
        <taxon>Neoptera</taxon>
        <taxon>Endopterygota</taxon>
        <taxon>Diptera</taxon>
        <taxon>Brachycera</taxon>
        <taxon>Muscomorpha</taxon>
        <taxon>Ephydroidea</taxon>
        <taxon>Drosophilidae</taxon>
        <taxon>Drosophila</taxon>
        <taxon>Sophophora</taxon>
    </lineage>
</organism>
<reference evidence="1" key="1">
    <citation type="submission" date="2009-03" db="EMBL/GenBank/DDBJ databases">
        <authorList>
            <person name="Carlson J."/>
            <person name="Booth B."/>
            <person name="Frise E."/>
            <person name="Sandler J."/>
            <person name="Wan K."/>
            <person name="Yu C."/>
            <person name="Celniker S."/>
        </authorList>
    </citation>
    <scope>NUCLEOTIDE SEQUENCE</scope>
</reference>
<evidence type="ECO:0000313" key="1">
    <source>
        <dbReference type="EMBL" id="ACN88646.1"/>
    </source>
</evidence>
<dbReference type="EMBL" id="BT072965">
    <property type="protein sequence ID" value="ACN88646.1"/>
    <property type="molecule type" value="mRNA"/>
</dbReference>
<name>C0PVA9_DROME</name>
<proteinExistence type="evidence at transcript level"/>